<evidence type="ECO:0000313" key="5">
    <source>
        <dbReference type="Proteomes" id="UP000199623"/>
    </source>
</evidence>
<dbReference type="Gene3D" id="1.20.1260.20">
    <property type="entry name" value="PPE superfamily"/>
    <property type="match status" value="1"/>
</dbReference>
<dbReference type="AlphaFoldDB" id="A0A1G7XTK8"/>
<feature type="compositionally biased region" description="Gly residues" evidence="2">
    <location>
        <begin position="349"/>
        <end position="381"/>
    </location>
</feature>
<feature type="domain" description="PPE" evidence="3">
    <location>
        <begin position="24"/>
        <end position="170"/>
    </location>
</feature>
<dbReference type="Pfam" id="PF00823">
    <property type="entry name" value="PPE"/>
    <property type="match status" value="1"/>
</dbReference>
<keyword evidence="5" id="KW-1185">Reference proteome</keyword>
<feature type="compositionally biased region" description="Low complexity" evidence="2">
    <location>
        <begin position="217"/>
        <end position="251"/>
    </location>
</feature>
<evidence type="ECO:0000259" key="3">
    <source>
        <dbReference type="Pfam" id="PF00823"/>
    </source>
</evidence>
<comment type="similarity">
    <text evidence="1">Belongs to the mycobacterial PPE family.</text>
</comment>
<name>A0A1G7XTK8_9PSEU</name>
<dbReference type="EMBL" id="FNCC01000012">
    <property type="protein sequence ID" value="SDG87517.1"/>
    <property type="molecule type" value="Genomic_DNA"/>
</dbReference>
<proteinExistence type="inferred from homology"/>
<reference evidence="5" key="1">
    <citation type="submission" date="2016-10" db="EMBL/GenBank/DDBJ databases">
        <authorList>
            <person name="Varghese N."/>
            <person name="Submissions S."/>
        </authorList>
    </citation>
    <scope>NUCLEOTIDE SEQUENCE [LARGE SCALE GENOMIC DNA]</scope>
    <source>
        <strain evidence="5">CGMCC 4.3506</strain>
    </source>
</reference>
<gene>
    <name evidence="4" type="ORF">SAMN05216553_112220</name>
</gene>
<dbReference type="InterPro" id="IPR000030">
    <property type="entry name" value="PPE_dom"/>
</dbReference>
<dbReference type="InterPro" id="IPR038332">
    <property type="entry name" value="PPE_sf"/>
</dbReference>
<feature type="compositionally biased region" description="Basic and acidic residues" evidence="2">
    <location>
        <begin position="387"/>
        <end position="400"/>
    </location>
</feature>
<sequence length="428" mass="43372">MALGSHNFDAQSHQQLYDKIHKSVDPSTAQAISDAWGNFPVVMGNAKSNLQSAIHAAGAVWIGAAGEQFAGATAPLVQWAEDARMAGVETHASFQRHQAKYLSTKVDMPKPVEVSSTANDDFFGIPAGLTHLVGGQTDQDVQEQQALDAKREAVRVMHNYDDTSLTVVNSLGAFTPPPEITTEVAEPAFDQPSAQRKISPTSFPPSATPTGEPDRGTTPQQQQQQQAGTPTSPAATVGTDTARDTTGTSTAQRPADVRPGPMPQLSPPASPTPGTAFQPPFSGPVPATSFARPTPAGSPASRGGGTGAGAGASRSGAPASGGARPGTTGLGGGLSGQPGQADRQAGRGPAAGVGSFGSDTGRGGASGTGVRGAAGGAGANGLAGAPHRGEGDEDTEHKTADYLEELRDIWGENDLPMVAPPVIGDDRS</sequence>
<feature type="compositionally biased region" description="Pro residues" evidence="2">
    <location>
        <begin position="260"/>
        <end position="271"/>
    </location>
</feature>
<evidence type="ECO:0000256" key="1">
    <source>
        <dbReference type="ARBA" id="ARBA00010652"/>
    </source>
</evidence>
<dbReference type="STRING" id="200378.SAMN05216553_112220"/>
<protein>
    <submittedName>
        <fullName evidence="4">PPE-repeat protein</fullName>
    </submittedName>
</protein>
<organism evidence="4 5">
    <name type="scientific">Lentzea fradiae</name>
    <dbReference type="NCBI Taxonomy" id="200378"/>
    <lineage>
        <taxon>Bacteria</taxon>
        <taxon>Bacillati</taxon>
        <taxon>Actinomycetota</taxon>
        <taxon>Actinomycetes</taxon>
        <taxon>Pseudonocardiales</taxon>
        <taxon>Pseudonocardiaceae</taxon>
        <taxon>Lentzea</taxon>
    </lineage>
</organism>
<evidence type="ECO:0000256" key="2">
    <source>
        <dbReference type="SAM" id="MobiDB-lite"/>
    </source>
</evidence>
<accession>A0A1G7XTK8</accession>
<evidence type="ECO:0000313" key="4">
    <source>
        <dbReference type="EMBL" id="SDG87517.1"/>
    </source>
</evidence>
<feature type="compositionally biased region" description="Low complexity" evidence="2">
    <location>
        <begin position="311"/>
        <end position="327"/>
    </location>
</feature>
<dbReference type="OrthoDB" id="3700986at2"/>
<dbReference type="SUPFAM" id="SSF140459">
    <property type="entry name" value="PE/PPE dimer-like"/>
    <property type="match status" value="1"/>
</dbReference>
<dbReference type="Proteomes" id="UP000199623">
    <property type="component" value="Unassembled WGS sequence"/>
</dbReference>
<dbReference type="RefSeq" id="WP_090054289.1">
    <property type="nucleotide sequence ID" value="NZ_FNCC01000012.1"/>
</dbReference>
<feature type="region of interest" description="Disordered" evidence="2">
    <location>
        <begin position="190"/>
        <end position="400"/>
    </location>
</feature>